<dbReference type="Proteomes" id="UP000269198">
    <property type="component" value="Unassembled WGS sequence"/>
</dbReference>
<dbReference type="PANTHER" id="PTHR43248:SF29">
    <property type="entry name" value="TRIPEPTIDYL AMINOPEPTIDASE"/>
    <property type="match status" value="1"/>
</dbReference>
<feature type="domain" description="Peptidase S33 tripeptidyl aminopeptidase-like C-terminal" evidence="6">
    <location>
        <begin position="405"/>
        <end position="507"/>
    </location>
</feature>
<reference evidence="7 8" key="1">
    <citation type="submission" date="2018-11" db="EMBL/GenBank/DDBJ databases">
        <title>The genome draft of YIM 96095.</title>
        <authorList>
            <person name="Tang S.-K."/>
            <person name="Chunyu W.-X."/>
            <person name="Feng Y.-Z."/>
        </authorList>
    </citation>
    <scope>NUCLEOTIDE SEQUENCE [LARGE SCALE GENOMIC DNA]</scope>
    <source>
        <strain evidence="7 8">YIM 96095</strain>
    </source>
</reference>
<dbReference type="AlphaFoldDB" id="A0A3N0E8Z3"/>
<feature type="domain" description="AB hydrolase-1" evidence="5">
    <location>
        <begin position="88"/>
        <end position="281"/>
    </location>
</feature>
<dbReference type="PANTHER" id="PTHR43248">
    <property type="entry name" value="2-SUCCINYL-6-HYDROXY-2,4-CYCLOHEXADIENE-1-CARBOXYLATE SYNTHASE"/>
    <property type="match status" value="1"/>
</dbReference>
<feature type="signal peptide" evidence="4">
    <location>
        <begin position="1"/>
        <end position="25"/>
    </location>
</feature>
<evidence type="ECO:0000259" key="6">
    <source>
        <dbReference type="Pfam" id="PF08386"/>
    </source>
</evidence>
<comment type="similarity">
    <text evidence="1">Belongs to the peptidase S33 family.</text>
</comment>
<name>A0A3N0E8Z3_9ACTN</name>
<dbReference type="EMBL" id="RJMB01000012">
    <property type="protein sequence ID" value="RNL84250.1"/>
    <property type="molecule type" value="Genomic_DNA"/>
</dbReference>
<dbReference type="OrthoDB" id="3930934at2"/>
<gene>
    <name evidence="7" type="ORF">EFW17_13605</name>
</gene>
<feature type="chain" id="PRO_5039173009" evidence="4">
    <location>
        <begin position="26"/>
        <end position="507"/>
    </location>
</feature>
<comment type="caution">
    <text evidence="7">The sequence shown here is derived from an EMBL/GenBank/DDBJ whole genome shotgun (WGS) entry which is preliminary data.</text>
</comment>
<accession>A0A3N0E8Z3</accession>
<evidence type="ECO:0000313" key="7">
    <source>
        <dbReference type="EMBL" id="RNL84250.1"/>
    </source>
</evidence>
<keyword evidence="2 4" id="KW-0732">Signal</keyword>
<evidence type="ECO:0000256" key="4">
    <source>
        <dbReference type="SAM" id="SignalP"/>
    </source>
</evidence>
<evidence type="ECO:0000256" key="3">
    <source>
        <dbReference type="ARBA" id="ARBA00022801"/>
    </source>
</evidence>
<evidence type="ECO:0000313" key="8">
    <source>
        <dbReference type="Proteomes" id="UP000269198"/>
    </source>
</evidence>
<dbReference type="SUPFAM" id="SSF53474">
    <property type="entry name" value="alpha/beta-Hydrolases"/>
    <property type="match status" value="1"/>
</dbReference>
<protein>
    <submittedName>
        <fullName evidence="7">Alpha/beta hydrolase</fullName>
    </submittedName>
</protein>
<dbReference type="InterPro" id="IPR000073">
    <property type="entry name" value="AB_hydrolase_1"/>
</dbReference>
<dbReference type="Pfam" id="PF00561">
    <property type="entry name" value="Abhydrolase_1"/>
    <property type="match status" value="1"/>
</dbReference>
<sequence>MRRTACISGALVLLAVAGCAGSGDAGDDPPGDGELGEFYQQRIAWEECDEFECGSYEVPLDYENPDGERLKIAVRRLPAAGDSPVGSLVVNPGGPGGSGFDYVAAAERAVSEEVRERFDVVGFDPRGVGRSAPVECLDAEGLDEFYGAEVDTEGDDADMSEVTDTGLEELEELNQEFVEACERNSGELMMHLETANVARDMDVLRGILGDDGLSYLGKSYGTSIGAHYADRFPDRVRALVLDGATPPDADPLELSVQQAEGFETALRSFVADCLEGADCPLGEPGDDVDDGVAELEDLLASAARDPLDSTLDDGREVNRARVELGVTAAMYEESLWPRLRSALADAFDGDGTGLLELGDRLYDRRPDGDYENMSAALISVNCSDAASPRDIESYEEASVEAAEESPLFGASFAWGALPCAYWPEEAVAEPVELTGEGADPVLIVGTTRDSATPYVWSEELAEQLESGVLLTRDGDGHTGYRMGNDCVDAAVDEYLLRTEVVEDGTVC</sequence>
<dbReference type="PROSITE" id="PS51257">
    <property type="entry name" value="PROKAR_LIPOPROTEIN"/>
    <property type="match status" value="1"/>
</dbReference>
<dbReference type="Pfam" id="PF08386">
    <property type="entry name" value="Abhydrolase_4"/>
    <property type="match status" value="1"/>
</dbReference>
<evidence type="ECO:0000256" key="1">
    <source>
        <dbReference type="ARBA" id="ARBA00010088"/>
    </source>
</evidence>
<dbReference type="InterPro" id="IPR013595">
    <property type="entry name" value="Pept_S33_TAP-like_C"/>
</dbReference>
<dbReference type="InterPro" id="IPR029058">
    <property type="entry name" value="AB_hydrolase_fold"/>
</dbReference>
<dbReference type="InterPro" id="IPR051601">
    <property type="entry name" value="Serine_prot/Carboxylest_S33"/>
</dbReference>
<evidence type="ECO:0000256" key="2">
    <source>
        <dbReference type="ARBA" id="ARBA00022729"/>
    </source>
</evidence>
<proteinExistence type="inferred from homology"/>
<keyword evidence="3 7" id="KW-0378">Hydrolase</keyword>
<organism evidence="7 8">
    <name type="scientific">Halostreptopolyspora alba</name>
    <dbReference type="NCBI Taxonomy" id="2487137"/>
    <lineage>
        <taxon>Bacteria</taxon>
        <taxon>Bacillati</taxon>
        <taxon>Actinomycetota</taxon>
        <taxon>Actinomycetes</taxon>
        <taxon>Streptosporangiales</taxon>
        <taxon>Nocardiopsidaceae</taxon>
        <taxon>Halostreptopolyspora</taxon>
    </lineage>
</organism>
<dbReference type="GO" id="GO:0016787">
    <property type="term" value="F:hydrolase activity"/>
    <property type="evidence" value="ECO:0007669"/>
    <property type="project" value="UniProtKB-KW"/>
</dbReference>
<keyword evidence="8" id="KW-1185">Reference proteome</keyword>
<dbReference type="Gene3D" id="3.40.50.1820">
    <property type="entry name" value="alpha/beta hydrolase"/>
    <property type="match status" value="1"/>
</dbReference>
<evidence type="ECO:0000259" key="5">
    <source>
        <dbReference type="Pfam" id="PF00561"/>
    </source>
</evidence>